<sequence length="298" mass="32518">MHVGVMILPEKRWSESVARWHGAESLNFDSAWTYDHLWWRSLRDQAWFSALPLLSAVAATTSRIRIGTLVTSPNFRHPVVTAKDAMTIDDISGGRFTLGVGAGSTGAGDASVVGGPSLSAADRTARFGEFVQLVDELLRREVTTYEGRFFSAVQARMIPGCVQSPRLPIAVAATGPRGFDLAARHADAWVSSGPADFSRSYTPDEFYAAVVAQLDGLDRACDRAGRDPASVERILVTTDMTGEVLRSTEHFVAVAERYAKIGIHHLVVHWPRENGVFAGRVDVLEGISRDALPHVHRL</sequence>
<keyword evidence="7" id="KW-1185">Reference proteome</keyword>
<dbReference type="GO" id="GO:0008726">
    <property type="term" value="F:alkanesulfonate monooxygenase activity"/>
    <property type="evidence" value="ECO:0007669"/>
    <property type="project" value="TreeGrafter"/>
</dbReference>
<accession>A0A5C4QA33</accession>
<evidence type="ECO:0000256" key="3">
    <source>
        <dbReference type="ARBA" id="ARBA00023002"/>
    </source>
</evidence>
<evidence type="ECO:0000256" key="4">
    <source>
        <dbReference type="ARBA" id="ARBA00023033"/>
    </source>
</evidence>
<dbReference type="GO" id="GO:0046306">
    <property type="term" value="P:alkanesulfonate catabolic process"/>
    <property type="evidence" value="ECO:0007669"/>
    <property type="project" value="TreeGrafter"/>
</dbReference>
<dbReference type="AlphaFoldDB" id="A0A5C4QA33"/>
<keyword evidence="4" id="KW-0503">Monooxygenase</keyword>
<gene>
    <name evidence="6" type="ORF">FHG89_28490</name>
</gene>
<dbReference type="OrthoDB" id="7374740at2"/>
<dbReference type="InterPro" id="IPR011251">
    <property type="entry name" value="Luciferase-like_dom"/>
</dbReference>
<dbReference type="Pfam" id="PF00296">
    <property type="entry name" value="Bac_luciferase"/>
    <property type="match status" value="1"/>
</dbReference>
<keyword evidence="2" id="KW-0288">FMN</keyword>
<proteinExistence type="predicted"/>
<evidence type="ECO:0000259" key="5">
    <source>
        <dbReference type="Pfam" id="PF00296"/>
    </source>
</evidence>
<dbReference type="InterPro" id="IPR050172">
    <property type="entry name" value="SsuD_RutA_monooxygenase"/>
</dbReference>
<dbReference type="PANTHER" id="PTHR42847">
    <property type="entry name" value="ALKANESULFONATE MONOOXYGENASE"/>
    <property type="match status" value="1"/>
</dbReference>
<keyword evidence="1" id="KW-0285">Flavoprotein</keyword>
<reference evidence="6 7" key="1">
    <citation type="submission" date="2019-06" db="EMBL/GenBank/DDBJ databases">
        <title>Micromonospora ordensis sp. nov., isolated from deep marine sediment.</title>
        <authorList>
            <person name="Veyisoglu A."/>
            <person name="Carro L."/>
            <person name="Klenk H.-P."/>
            <person name="Sahin N."/>
        </authorList>
    </citation>
    <scope>NUCLEOTIDE SEQUENCE [LARGE SCALE GENOMIC DNA]</scope>
    <source>
        <strain evidence="6 7">S2509</strain>
    </source>
</reference>
<name>A0A5C4QA33_9ACTN</name>
<keyword evidence="3" id="KW-0560">Oxidoreductase</keyword>
<organism evidence="6 7">
    <name type="scientific">Micromonospora orduensis</name>
    <dbReference type="NCBI Taxonomy" id="1420891"/>
    <lineage>
        <taxon>Bacteria</taxon>
        <taxon>Bacillati</taxon>
        <taxon>Actinomycetota</taxon>
        <taxon>Actinomycetes</taxon>
        <taxon>Micromonosporales</taxon>
        <taxon>Micromonosporaceae</taxon>
        <taxon>Micromonospora</taxon>
    </lineage>
</organism>
<protein>
    <submittedName>
        <fullName evidence="6">LLM class flavin-dependent oxidoreductase</fullName>
    </submittedName>
</protein>
<comment type="caution">
    <text evidence="6">The sequence shown here is derived from an EMBL/GenBank/DDBJ whole genome shotgun (WGS) entry which is preliminary data.</text>
</comment>
<dbReference type="SUPFAM" id="SSF51679">
    <property type="entry name" value="Bacterial luciferase-like"/>
    <property type="match status" value="1"/>
</dbReference>
<feature type="domain" description="Luciferase-like" evidence="5">
    <location>
        <begin position="4"/>
        <end position="232"/>
    </location>
</feature>
<evidence type="ECO:0000313" key="7">
    <source>
        <dbReference type="Proteomes" id="UP000306145"/>
    </source>
</evidence>
<dbReference type="Gene3D" id="3.20.20.30">
    <property type="entry name" value="Luciferase-like domain"/>
    <property type="match status" value="1"/>
</dbReference>
<evidence type="ECO:0000256" key="2">
    <source>
        <dbReference type="ARBA" id="ARBA00022643"/>
    </source>
</evidence>
<evidence type="ECO:0000256" key="1">
    <source>
        <dbReference type="ARBA" id="ARBA00022630"/>
    </source>
</evidence>
<dbReference type="Proteomes" id="UP000306145">
    <property type="component" value="Unassembled WGS sequence"/>
</dbReference>
<evidence type="ECO:0000313" key="6">
    <source>
        <dbReference type="EMBL" id="TNH22686.1"/>
    </source>
</evidence>
<dbReference type="PANTHER" id="PTHR42847:SF4">
    <property type="entry name" value="ALKANESULFONATE MONOOXYGENASE-RELATED"/>
    <property type="match status" value="1"/>
</dbReference>
<dbReference type="InterPro" id="IPR036661">
    <property type="entry name" value="Luciferase-like_sf"/>
</dbReference>
<dbReference type="EMBL" id="VDFY01000257">
    <property type="protein sequence ID" value="TNH22686.1"/>
    <property type="molecule type" value="Genomic_DNA"/>
</dbReference>